<dbReference type="Proteomes" id="UP001172457">
    <property type="component" value="Chromosome 8"/>
</dbReference>
<protein>
    <submittedName>
        <fullName evidence="1">Uncharacterized protein</fullName>
    </submittedName>
</protein>
<name>A0AA38SM96_9ASTR</name>
<gene>
    <name evidence="1" type="ORF">OSB04_031498</name>
</gene>
<evidence type="ECO:0000313" key="2">
    <source>
        <dbReference type="Proteomes" id="UP001172457"/>
    </source>
</evidence>
<comment type="caution">
    <text evidence="1">The sequence shown here is derived from an EMBL/GenBank/DDBJ whole genome shotgun (WGS) entry which is preliminary data.</text>
</comment>
<accession>A0AA38SM96</accession>
<proteinExistence type="predicted"/>
<organism evidence="1 2">
    <name type="scientific">Centaurea solstitialis</name>
    <name type="common">yellow star-thistle</name>
    <dbReference type="NCBI Taxonomy" id="347529"/>
    <lineage>
        <taxon>Eukaryota</taxon>
        <taxon>Viridiplantae</taxon>
        <taxon>Streptophyta</taxon>
        <taxon>Embryophyta</taxon>
        <taxon>Tracheophyta</taxon>
        <taxon>Spermatophyta</taxon>
        <taxon>Magnoliopsida</taxon>
        <taxon>eudicotyledons</taxon>
        <taxon>Gunneridae</taxon>
        <taxon>Pentapetalae</taxon>
        <taxon>asterids</taxon>
        <taxon>campanulids</taxon>
        <taxon>Asterales</taxon>
        <taxon>Asteraceae</taxon>
        <taxon>Carduoideae</taxon>
        <taxon>Cardueae</taxon>
        <taxon>Centaureinae</taxon>
        <taxon>Centaurea</taxon>
    </lineage>
</organism>
<dbReference type="AlphaFoldDB" id="A0AA38SM96"/>
<keyword evidence="2" id="KW-1185">Reference proteome</keyword>
<reference evidence="1" key="1">
    <citation type="submission" date="2023-03" db="EMBL/GenBank/DDBJ databases">
        <title>Chromosome-scale reference genome and RAD-based genetic map of yellow starthistle (Centaurea solstitialis) reveal putative structural variation and QTLs associated with invader traits.</title>
        <authorList>
            <person name="Reatini B."/>
            <person name="Cang F.A."/>
            <person name="Jiang Q."/>
            <person name="Mckibben M.T.W."/>
            <person name="Barker M.S."/>
            <person name="Rieseberg L.H."/>
            <person name="Dlugosch K.M."/>
        </authorList>
    </citation>
    <scope>NUCLEOTIDE SEQUENCE</scope>
    <source>
        <strain evidence="1">CAN-66</strain>
        <tissue evidence="1">Leaf</tissue>
    </source>
</reference>
<evidence type="ECO:0000313" key="1">
    <source>
        <dbReference type="EMBL" id="KAJ9538765.1"/>
    </source>
</evidence>
<dbReference type="EMBL" id="JARYMX010000008">
    <property type="protein sequence ID" value="KAJ9538765.1"/>
    <property type="molecule type" value="Genomic_DNA"/>
</dbReference>
<sequence length="76" mass="8530">MDLGTTGLKNLYSGNVIASCLPLKNIKTIKVYVRCEKLQTLFARNNSVGYKLPCLHTLHLEDLTMLKIIGEVLCHQ</sequence>